<protein>
    <recommendedName>
        <fullName evidence="5">HdeD family acid-resistance protein</fullName>
    </recommendedName>
</protein>
<dbReference type="Pfam" id="PF03729">
    <property type="entry name" value="DUF308"/>
    <property type="match status" value="1"/>
</dbReference>
<dbReference type="PANTHER" id="PTHR34989">
    <property type="entry name" value="PROTEIN HDED"/>
    <property type="match status" value="1"/>
</dbReference>
<sequence length="230" mass="23382">MTQCAAPDDGGAARTGGPESSQLTQADLARALSRSNRGDDPRPVTRVEETVMLTSPNVLLGKGMAAVAFGLISIIWPGVTLGAVVGLFAAFSLFSAVADALRAFASDSFGPVLGWLALSLLSATAAVVALAWPGITVSVLAVWIGLWAAVTGIIEIGLSFGHGETAGQRTALALSGAVGLFFALALFMRPDAGAVALATVFGVFAMFYGISAVSGSFHLRHLHGDGRPAA</sequence>
<keyword evidence="4" id="KW-1185">Reference proteome</keyword>
<feature type="transmembrane region" description="Helical" evidence="2">
    <location>
        <begin position="82"/>
        <end position="101"/>
    </location>
</feature>
<dbReference type="RefSeq" id="WP_344669874.1">
    <property type="nucleotide sequence ID" value="NZ_BAAAQN010000052.1"/>
</dbReference>
<proteinExistence type="predicted"/>
<keyword evidence="2" id="KW-0472">Membrane</keyword>
<dbReference type="EMBL" id="BAAAQN010000052">
    <property type="protein sequence ID" value="GAA2051851.1"/>
    <property type="molecule type" value="Genomic_DNA"/>
</dbReference>
<feature type="transmembrane region" description="Helical" evidence="2">
    <location>
        <begin position="170"/>
        <end position="188"/>
    </location>
</feature>
<feature type="region of interest" description="Disordered" evidence="1">
    <location>
        <begin position="1"/>
        <end position="23"/>
    </location>
</feature>
<evidence type="ECO:0000313" key="4">
    <source>
        <dbReference type="Proteomes" id="UP001500751"/>
    </source>
</evidence>
<comment type="caution">
    <text evidence="3">The sequence shown here is derived from an EMBL/GenBank/DDBJ whole genome shotgun (WGS) entry which is preliminary data.</text>
</comment>
<keyword evidence="2" id="KW-1133">Transmembrane helix</keyword>
<dbReference type="PANTHER" id="PTHR34989:SF1">
    <property type="entry name" value="PROTEIN HDED"/>
    <property type="match status" value="1"/>
</dbReference>
<evidence type="ECO:0000313" key="3">
    <source>
        <dbReference type="EMBL" id="GAA2051851.1"/>
    </source>
</evidence>
<keyword evidence="2" id="KW-0812">Transmembrane</keyword>
<feature type="transmembrane region" description="Helical" evidence="2">
    <location>
        <begin position="194"/>
        <end position="217"/>
    </location>
</feature>
<dbReference type="InterPro" id="IPR005325">
    <property type="entry name" value="DUF308_memb"/>
</dbReference>
<dbReference type="Proteomes" id="UP001500751">
    <property type="component" value="Unassembled WGS sequence"/>
</dbReference>
<dbReference type="InterPro" id="IPR052712">
    <property type="entry name" value="Acid_resist_chaperone_HdeD"/>
</dbReference>
<reference evidence="4" key="1">
    <citation type="journal article" date="2019" name="Int. J. Syst. Evol. Microbiol.">
        <title>The Global Catalogue of Microorganisms (GCM) 10K type strain sequencing project: providing services to taxonomists for standard genome sequencing and annotation.</title>
        <authorList>
            <consortium name="The Broad Institute Genomics Platform"/>
            <consortium name="The Broad Institute Genome Sequencing Center for Infectious Disease"/>
            <person name="Wu L."/>
            <person name="Ma J."/>
        </authorList>
    </citation>
    <scope>NUCLEOTIDE SEQUENCE [LARGE SCALE GENOMIC DNA]</scope>
    <source>
        <strain evidence="4">JCM 16014</strain>
    </source>
</reference>
<evidence type="ECO:0008006" key="5">
    <source>
        <dbReference type="Google" id="ProtNLM"/>
    </source>
</evidence>
<gene>
    <name evidence="3" type="ORF">GCM10009839_68820</name>
</gene>
<organism evidence="3 4">
    <name type="scientific">Catenulispora yoronensis</name>
    <dbReference type="NCBI Taxonomy" id="450799"/>
    <lineage>
        <taxon>Bacteria</taxon>
        <taxon>Bacillati</taxon>
        <taxon>Actinomycetota</taxon>
        <taxon>Actinomycetes</taxon>
        <taxon>Catenulisporales</taxon>
        <taxon>Catenulisporaceae</taxon>
        <taxon>Catenulispora</taxon>
    </lineage>
</organism>
<evidence type="ECO:0000256" key="2">
    <source>
        <dbReference type="SAM" id="Phobius"/>
    </source>
</evidence>
<name>A0ABP5GN45_9ACTN</name>
<accession>A0ABP5GN45</accession>
<evidence type="ECO:0000256" key="1">
    <source>
        <dbReference type="SAM" id="MobiDB-lite"/>
    </source>
</evidence>
<feature type="transmembrane region" description="Helical" evidence="2">
    <location>
        <begin position="113"/>
        <end position="132"/>
    </location>
</feature>
<feature type="transmembrane region" description="Helical" evidence="2">
    <location>
        <begin position="138"/>
        <end position="158"/>
    </location>
</feature>